<evidence type="ECO:0000313" key="2">
    <source>
        <dbReference type="EMBL" id="STX45125.1"/>
    </source>
</evidence>
<reference evidence="2 4" key="2">
    <citation type="submission" date="2018-06" db="EMBL/GenBank/DDBJ databases">
        <authorList>
            <consortium name="Pathogen Informatics"/>
            <person name="Doyle S."/>
        </authorList>
    </citation>
    <scope>NUCLEOTIDE SEQUENCE [LARGE SCALE GENOMIC DNA]</scope>
    <source>
        <strain evidence="2 4">NCTC12388</strain>
    </source>
</reference>
<evidence type="ECO:0000313" key="4">
    <source>
        <dbReference type="Proteomes" id="UP000254476"/>
    </source>
</evidence>
<dbReference type="EMBL" id="UGOB01000001">
    <property type="protein sequence ID" value="STX45125.1"/>
    <property type="molecule type" value="Genomic_DNA"/>
</dbReference>
<dbReference type="EMBL" id="LNYE01000003">
    <property type="protein sequence ID" value="KTD15532.1"/>
    <property type="molecule type" value="Genomic_DNA"/>
</dbReference>
<protein>
    <recommendedName>
        <fullName evidence="5">Ankyrin repeat protein</fullName>
    </recommendedName>
</protein>
<evidence type="ECO:0000313" key="3">
    <source>
        <dbReference type="Proteomes" id="UP000054691"/>
    </source>
</evidence>
<dbReference type="Proteomes" id="UP000054691">
    <property type="component" value="Unassembled WGS sequence"/>
</dbReference>
<evidence type="ECO:0008006" key="5">
    <source>
        <dbReference type="Google" id="ProtNLM"/>
    </source>
</evidence>
<organism evidence="2 4">
    <name type="scientific">Legionella gratiana</name>
    <dbReference type="NCBI Taxonomy" id="45066"/>
    <lineage>
        <taxon>Bacteria</taxon>
        <taxon>Pseudomonadati</taxon>
        <taxon>Pseudomonadota</taxon>
        <taxon>Gammaproteobacteria</taxon>
        <taxon>Legionellales</taxon>
        <taxon>Legionellaceae</taxon>
        <taxon>Legionella</taxon>
    </lineage>
</organism>
<dbReference type="AlphaFoldDB" id="A0A378JBZ3"/>
<keyword evidence="3" id="KW-1185">Reference proteome</keyword>
<dbReference type="RefSeq" id="WP_058497436.1">
    <property type="nucleotide sequence ID" value="NZ_CAAAHW010000009.1"/>
</dbReference>
<name>A0A378JBZ3_9GAMM</name>
<evidence type="ECO:0000313" key="1">
    <source>
        <dbReference type="EMBL" id="KTD15532.1"/>
    </source>
</evidence>
<reference evidence="1 3" key="1">
    <citation type="submission" date="2015-11" db="EMBL/GenBank/DDBJ databases">
        <title>Genomic analysis of 38 Legionella species identifies large and diverse effector repertoires.</title>
        <authorList>
            <person name="Burstein D."/>
            <person name="Amaro F."/>
            <person name="Zusman T."/>
            <person name="Lifshitz Z."/>
            <person name="Cohen O."/>
            <person name="Gilbert J.A."/>
            <person name="Pupko T."/>
            <person name="Shuman H.A."/>
            <person name="Segal G."/>
        </authorList>
    </citation>
    <scope>NUCLEOTIDE SEQUENCE [LARGE SCALE GENOMIC DNA]</scope>
    <source>
        <strain evidence="1 3">Lyon 8420412</strain>
    </source>
</reference>
<dbReference type="STRING" id="45066.Lgra_0198"/>
<accession>A0A378JBZ3</accession>
<dbReference type="Proteomes" id="UP000254476">
    <property type="component" value="Unassembled WGS sequence"/>
</dbReference>
<sequence length="515" mass="58457">MPTTIEILDKLKQNPKTPLTNKIEESLKEIKRICDSKYSNQSFYGNAALNRLMLLDPQIAILLTPEVLKFIFSNDPTPQTKIRRNTSSGGEINLKDAIYYGLKEGLHVIHRMPNNESQYGPSAYEEQQQKFSTNTMQIVVNISQAAGVEEIESEQKLNPNGLIEQYERIIKAVNLLKEQAQSDTLLSVPGYTPQDMRDQVGWGFQRLCQIIKTQDLEKETLDSFCEKFLNSPEAMLNGGVIHLFYDRAHIDAALEQDTVHMIGGKNYKFQDIFRAMIQKVATNPDSYPPCAKEQFCLRFGLVESDLQNRFKAIYEQVITKKEDVVSTLNVTLTQSSDEIQKNIADFENKKMEIQRQFIVNLTTLESKLKKLTHNDTPSKAEGKRLHSTLFKNQEQFFKALTSNATAKELKTTIADFRKSCKENIEIADKIMGHGWLYRIAEVLIKAVAGLFAGIGMVLGSLVGQGLAKSEHRQKFANTFFTLNQTDESRALDQFKQEILGDEKEESGLLSDSKFK</sequence>
<proteinExistence type="predicted"/>
<gene>
    <name evidence="1" type="ORF">Lgra_0198</name>
    <name evidence="2" type="ORF">NCTC12388_01853</name>
</gene>
<dbReference type="OrthoDB" id="5654447at2"/>